<dbReference type="FunFam" id="1.20.1250.20:FF:000001">
    <property type="entry name" value="Dicarboxylate MFS transporter"/>
    <property type="match status" value="1"/>
</dbReference>
<feature type="domain" description="Major facilitator superfamily (MFS) profile" evidence="12">
    <location>
        <begin position="1"/>
        <end position="410"/>
    </location>
</feature>
<evidence type="ECO:0000256" key="11">
    <source>
        <dbReference type="SAM" id="Phobius"/>
    </source>
</evidence>
<name>A0A6J4R980_9ACTN</name>
<gene>
    <name evidence="13" type="ORF">AVDCRST_MAG28-4270</name>
</gene>
<evidence type="ECO:0000256" key="8">
    <source>
        <dbReference type="ARBA" id="ARBA00023136"/>
    </source>
</evidence>
<keyword evidence="3" id="KW-0813">Transport</keyword>
<keyword evidence="7 11" id="KW-1133">Transmembrane helix</keyword>
<dbReference type="Gene3D" id="1.20.1250.20">
    <property type="entry name" value="MFS general substrate transporter like domains"/>
    <property type="match status" value="2"/>
</dbReference>
<feature type="transmembrane region" description="Helical" evidence="11">
    <location>
        <begin position="386"/>
        <end position="405"/>
    </location>
</feature>
<dbReference type="InterPro" id="IPR011701">
    <property type="entry name" value="MFS"/>
</dbReference>
<evidence type="ECO:0000256" key="10">
    <source>
        <dbReference type="ARBA" id="ARBA00039918"/>
    </source>
</evidence>
<keyword evidence="8 11" id="KW-0472">Membrane</keyword>
<organism evidence="13">
    <name type="scientific">uncultured Rubrobacteraceae bacterium</name>
    <dbReference type="NCBI Taxonomy" id="349277"/>
    <lineage>
        <taxon>Bacteria</taxon>
        <taxon>Bacillati</taxon>
        <taxon>Actinomycetota</taxon>
        <taxon>Rubrobacteria</taxon>
        <taxon>Rubrobacterales</taxon>
        <taxon>Rubrobacteraceae</taxon>
        <taxon>environmental samples</taxon>
    </lineage>
</organism>
<dbReference type="CDD" id="cd17369">
    <property type="entry name" value="MFS_ShiA_like"/>
    <property type="match status" value="1"/>
</dbReference>
<reference evidence="13" key="1">
    <citation type="submission" date="2020-02" db="EMBL/GenBank/DDBJ databases">
        <authorList>
            <person name="Meier V. D."/>
        </authorList>
    </citation>
    <scope>NUCLEOTIDE SEQUENCE</scope>
    <source>
        <strain evidence="13">AVDCRST_MAG28</strain>
    </source>
</reference>
<dbReference type="PANTHER" id="PTHR43045">
    <property type="entry name" value="SHIKIMATE TRANSPORTER"/>
    <property type="match status" value="1"/>
</dbReference>
<feature type="transmembrane region" description="Helical" evidence="11">
    <location>
        <begin position="12"/>
        <end position="32"/>
    </location>
</feature>
<evidence type="ECO:0000313" key="13">
    <source>
        <dbReference type="EMBL" id="CAA9467710.1"/>
    </source>
</evidence>
<dbReference type="Pfam" id="PF07690">
    <property type="entry name" value="MFS_1"/>
    <property type="match status" value="1"/>
</dbReference>
<keyword evidence="5 11" id="KW-0812">Transmembrane</keyword>
<accession>A0A6J4R980</accession>
<feature type="transmembrane region" description="Helical" evidence="11">
    <location>
        <begin position="177"/>
        <end position="194"/>
    </location>
</feature>
<dbReference type="SUPFAM" id="SSF103473">
    <property type="entry name" value="MFS general substrate transporter"/>
    <property type="match status" value="1"/>
</dbReference>
<protein>
    <recommendedName>
        <fullName evidence="10">Putative proline/betaine transporter</fullName>
    </recommendedName>
</protein>
<dbReference type="PANTHER" id="PTHR43045:SF1">
    <property type="entry name" value="SHIKIMATE TRANSPORTER"/>
    <property type="match status" value="1"/>
</dbReference>
<keyword evidence="4" id="KW-1003">Cell membrane</keyword>
<evidence type="ECO:0000256" key="6">
    <source>
        <dbReference type="ARBA" id="ARBA00022847"/>
    </source>
</evidence>
<proteinExistence type="inferred from homology"/>
<comment type="function">
    <text evidence="9">May be a proton symporter involved in the uptake of osmolytes such as proline and glycine betaine.</text>
</comment>
<feature type="transmembrane region" description="Helical" evidence="11">
    <location>
        <begin position="363"/>
        <end position="380"/>
    </location>
</feature>
<dbReference type="EMBL" id="CADCVE010000112">
    <property type="protein sequence ID" value="CAA9467710.1"/>
    <property type="molecule type" value="Genomic_DNA"/>
</dbReference>
<feature type="transmembrane region" description="Helical" evidence="11">
    <location>
        <begin position="141"/>
        <end position="165"/>
    </location>
</feature>
<feature type="transmembrane region" description="Helical" evidence="11">
    <location>
        <begin position="227"/>
        <end position="249"/>
    </location>
</feature>
<feature type="transmembrane region" description="Helical" evidence="11">
    <location>
        <begin position="74"/>
        <end position="92"/>
    </location>
</feature>
<comment type="subcellular location">
    <subcellularLocation>
        <location evidence="1">Cell membrane</location>
        <topology evidence="1">Multi-pass membrane protein</topology>
    </subcellularLocation>
</comment>
<feature type="transmembrane region" description="Helical" evidence="11">
    <location>
        <begin position="98"/>
        <end position="129"/>
    </location>
</feature>
<evidence type="ECO:0000259" key="12">
    <source>
        <dbReference type="PROSITE" id="PS50850"/>
    </source>
</evidence>
<evidence type="ECO:0000256" key="7">
    <source>
        <dbReference type="ARBA" id="ARBA00022989"/>
    </source>
</evidence>
<keyword evidence="6" id="KW-0769">Symport</keyword>
<evidence type="ECO:0000256" key="2">
    <source>
        <dbReference type="ARBA" id="ARBA00008240"/>
    </source>
</evidence>
<evidence type="ECO:0000256" key="1">
    <source>
        <dbReference type="ARBA" id="ARBA00004651"/>
    </source>
</evidence>
<evidence type="ECO:0000256" key="3">
    <source>
        <dbReference type="ARBA" id="ARBA00022448"/>
    </source>
</evidence>
<evidence type="ECO:0000256" key="4">
    <source>
        <dbReference type="ARBA" id="ARBA00022475"/>
    </source>
</evidence>
<evidence type="ECO:0000256" key="5">
    <source>
        <dbReference type="ARBA" id="ARBA00022692"/>
    </source>
</evidence>
<feature type="transmembrane region" description="Helical" evidence="11">
    <location>
        <begin position="292"/>
        <end position="311"/>
    </location>
</feature>
<dbReference type="GO" id="GO:0005886">
    <property type="term" value="C:plasma membrane"/>
    <property type="evidence" value="ECO:0007669"/>
    <property type="project" value="UniProtKB-SubCell"/>
</dbReference>
<dbReference type="PROSITE" id="PS50850">
    <property type="entry name" value="MFS"/>
    <property type="match status" value="1"/>
</dbReference>
<dbReference type="InterPro" id="IPR020846">
    <property type="entry name" value="MFS_dom"/>
</dbReference>
<sequence>MITATVLGSVLEFYDFTIYGTATALVFSRLFFPNFEPLAGTLAAFGTFAVGFIARPVGGIVLGHFGDKIGRKAVLVITLMLMGVATTLIGLLPTYETIGIWAPILLVLLRLLQGFGSGAEFAGAVVMTAEYSRRGRRGFDASWPCTGVLGAILLATGIFSLVTLLPEEQFLTWGWRVPFLLSLVLVAVGFYIRVRIPETPVFTRVQETDTETSRPIIDVVRNQPKNLLVGIGACIGSTGTGYIFVVFVLTYVAQLGLPENVALTGVLISAGLGIITVLGFGALSDKVGRRPVCMGGAAFVALFAFPYFWLLETESPVLIWLAMVLIYSVGSMAMFGTQAAYFTELFDTRVRYSGFVLSREIPALLIGGTSPLIATALLGWADGESWPVAIYIVTLELISLVALYFGPETYQRDFPEEEALRSENS</sequence>
<evidence type="ECO:0000256" key="9">
    <source>
        <dbReference type="ARBA" id="ARBA00037295"/>
    </source>
</evidence>
<feature type="transmembrane region" description="Helical" evidence="11">
    <location>
        <begin position="261"/>
        <end position="280"/>
    </location>
</feature>
<dbReference type="InterPro" id="IPR036259">
    <property type="entry name" value="MFS_trans_sf"/>
</dbReference>
<dbReference type="GO" id="GO:0015293">
    <property type="term" value="F:symporter activity"/>
    <property type="evidence" value="ECO:0007669"/>
    <property type="project" value="UniProtKB-KW"/>
</dbReference>
<feature type="transmembrane region" description="Helical" evidence="11">
    <location>
        <begin position="38"/>
        <end position="62"/>
    </location>
</feature>
<comment type="similarity">
    <text evidence="2">Belongs to the major facilitator superfamily. Metabolite:H+ Symporter (MHS) family (TC 2.A.1.6) family.</text>
</comment>
<dbReference type="AlphaFoldDB" id="A0A6J4R980"/>
<feature type="transmembrane region" description="Helical" evidence="11">
    <location>
        <begin position="317"/>
        <end position="342"/>
    </location>
</feature>